<organism evidence="2 3">
    <name type="scientific">Euroglyphus maynei</name>
    <name type="common">Mayne's house dust mite</name>
    <dbReference type="NCBI Taxonomy" id="6958"/>
    <lineage>
        <taxon>Eukaryota</taxon>
        <taxon>Metazoa</taxon>
        <taxon>Ecdysozoa</taxon>
        <taxon>Arthropoda</taxon>
        <taxon>Chelicerata</taxon>
        <taxon>Arachnida</taxon>
        <taxon>Acari</taxon>
        <taxon>Acariformes</taxon>
        <taxon>Sarcoptiformes</taxon>
        <taxon>Astigmata</taxon>
        <taxon>Psoroptidia</taxon>
        <taxon>Analgoidea</taxon>
        <taxon>Pyroglyphidae</taxon>
        <taxon>Pyroglyphinae</taxon>
        <taxon>Euroglyphus</taxon>
    </lineage>
</organism>
<feature type="domain" description="Glycosyl hydrolases family 38 C-terminal" evidence="1">
    <location>
        <begin position="130"/>
        <end position="189"/>
    </location>
</feature>
<dbReference type="Gene3D" id="2.70.98.30">
    <property type="entry name" value="Golgi alpha-mannosidase II, domain 4"/>
    <property type="match status" value="1"/>
</dbReference>
<dbReference type="GO" id="GO:0005975">
    <property type="term" value="P:carbohydrate metabolic process"/>
    <property type="evidence" value="ECO:0007669"/>
    <property type="project" value="InterPro"/>
</dbReference>
<dbReference type="OrthoDB" id="2016903at2759"/>
<dbReference type="AlphaFoldDB" id="A0A1Y3BGV0"/>
<feature type="non-terminal residue" evidence="2">
    <location>
        <position position="201"/>
    </location>
</feature>
<gene>
    <name evidence="2" type="ORF">BLA29_011764</name>
</gene>
<dbReference type="PANTHER" id="PTHR11607">
    <property type="entry name" value="ALPHA-MANNOSIDASE"/>
    <property type="match status" value="1"/>
</dbReference>
<protein>
    <recommendedName>
        <fullName evidence="1">Glycosyl hydrolases family 38 C-terminal domain-containing protein</fullName>
    </recommendedName>
</protein>
<dbReference type="Proteomes" id="UP000194236">
    <property type="component" value="Unassembled WGS sequence"/>
</dbReference>
<reference evidence="2 3" key="1">
    <citation type="submission" date="2017-03" db="EMBL/GenBank/DDBJ databases">
        <title>Genome Survey of Euroglyphus maynei.</title>
        <authorList>
            <person name="Arlian L.G."/>
            <person name="Morgan M.S."/>
            <person name="Rider S.D."/>
        </authorList>
    </citation>
    <scope>NUCLEOTIDE SEQUENCE [LARGE SCALE GENOMIC DNA]</scope>
    <source>
        <strain evidence="2">Arlian Lab</strain>
        <tissue evidence="2">Whole body</tissue>
    </source>
</reference>
<evidence type="ECO:0000259" key="1">
    <source>
        <dbReference type="Pfam" id="PF17677"/>
    </source>
</evidence>
<name>A0A1Y3BGV0_EURMA</name>
<accession>A0A1Y3BGV0</accession>
<dbReference type="InterPro" id="IPR050843">
    <property type="entry name" value="Glycosyl_Hydrlase_38"/>
</dbReference>
<keyword evidence="3" id="KW-1185">Reference proteome</keyword>
<dbReference type="Pfam" id="PF17677">
    <property type="entry name" value="Glyco_hydro38C2"/>
    <property type="match status" value="1"/>
</dbReference>
<dbReference type="Gene3D" id="2.60.40.1360">
    <property type="match status" value="1"/>
</dbReference>
<comment type="caution">
    <text evidence="2">The sequence shown here is derived from an EMBL/GenBank/DDBJ whole genome shotgun (WGS) entry which is preliminary data.</text>
</comment>
<dbReference type="InterPro" id="IPR011013">
    <property type="entry name" value="Gal_mutarotase_sf_dom"/>
</dbReference>
<dbReference type="SUPFAM" id="SSF74650">
    <property type="entry name" value="Galactose mutarotase-like"/>
    <property type="match status" value="1"/>
</dbReference>
<dbReference type="GO" id="GO:0005764">
    <property type="term" value="C:lysosome"/>
    <property type="evidence" value="ECO:0007669"/>
    <property type="project" value="TreeGrafter"/>
</dbReference>
<dbReference type="GO" id="GO:0004559">
    <property type="term" value="F:alpha-mannosidase activity"/>
    <property type="evidence" value="ECO:0007669"/>
    <property type="project" value="TreeGrafter"/>
</dbReference>
<proteinExistence type="predicted"/>
<feature type="non-terminal residue" evidence="2">
    <location>
        <position position="1"/>
    </location>
</feature>
<evidence type="ECO:0000313" key="3">
    <source>
        <dbReference type="Proteomes" id="UP000194236"/>
    </source>
</evidence>
<dbReference type="EMBL" id="MUJZ01019701">
    <property type="protein sequence ID" value="OTF80159.1"/>
    <property type="molecule type" value="Genomic_DNA"/>
</dbReference>
<dbReference type="InterPro" id="IPR041147">
    <property type="entry name" value="GH38_C"/>
</dbReference>
<dbReference type="GO" id="GO:0030246">
    <property type="term" value="F:carbohydrate binding"/>
    <property type="evidence" value="ECO:0007669"/>
    <property type="project" value="InterPro"/>
</dbReference>
<dbReference type="PANTHER" id="PTHR11607:SF3">
    <property type="entry name" value="LYSOSOMAL ALPHA-MANNOSIDASE"/>
    <property type="match status" value="1"/>
</dbReference>
<sequence>EPIAGNYYPVNSRIILEDNIAVLTDRSEGGTSPSKGMIELMVHRRLLHDDGFGVDEPLNETGIDGNGLVIRGRHRLLVTGRGSSYHRPLSQQFHMEPIMAFAKLNKRRHHQQQSMMNKYSLLQTELPPQIHLLTLEQWSYDRLLLRLENYYQHDDYNGEPVSVNLRKLFKTFTIINAEEMTLSANQPINAIDERLLFNYKS</sequence>
<evidence type="ECO:0000313" key="2">
    <source>
        <dbReference type="EMBL" id="OTF80159.1"/>
    </source>
</evidence>